<sequence length="207" mass="21676">MSPEPTGRSLSDQLKHLQYAEPPLDPSGFTLDDVVRGGRRRRQRRTVAQIAAAVVAVAALGTGVALPRLNGNGDGTPPVGPTISSAPMLPRIDLSDGRLKLAQKGAAVTVSKNGTVVATLTLTSATYGTRSGRAVFSMDAEQPVLIDTSAFTLYDTDGGENSADSPRKLTLPPGKTSLTVDFSDTHAKPAVIGWVPQDGEDGATWER</sequence>
<feature type="region of interest" description="Disordered" evidence="1">
    <location>
        <begin position="157"/>
        <end position="176"/>
    </location>
</feature>
<proteinExistence type="predicted"/>
<name>A0A2T0S526_9ACTN</name>
<feature type="region of interest" description="Disordered" evidence="1">
    <location>
        <begin position="1"/>
        <end position="23"/>
    </location>
</feature>
<keyword evidence="4" id="KW-1185">Reference proteome</keyword>
<keyword evidence="2" id="KW-0472">Membrane</keyword>
<keyword evidence="2" id="KW-0812">Transmembrane</keyword>
<dbReference type="RefSeq" id="WP_106127933.1">
    <property type="nucleotide sequence ID" value="NZ_PVZG01000008.1"/>
</dbReference>
<protein>
    <submittedName>
        <fullName evidence="3">Uncharacterized protein</fullName>
    </submittedName>
</protein>
<gene>
    <name evidence="3" type="ORF">CLV70_108310</name>
</gene>
<evidence type="ECO:0000256" key="2">
    <source>
        <dbReference type="SAM" id="Phobius"/>
    </source>
</evidence>
<evidence type="ECO:0000313" key="3">
    <source>
        <dbReference type="EMBL" id="PRY28516.1"/>
    </source>
</evidence>
<dbReference type="AlphaFoldDB" id="A0A2T0S526"/>
<feature type="transmembrane region" description="Helical" evidence="2">
    <location>
        <begin position="46"/>
        <end position="66"/>
    </location>
</feature>
<organism evidence="3 4">
    <name type="scientific">Pseudosporangium ferrugineum</name>
    <dbReference type="NCBI Taxonomy" id="439699"/>
    <lineage>
        <taxon>Bacteria</taxon>
        <taxon>Bacillati</taxon>
        <taxon>Actinomycetota</taxon>
        <taxon>Actinomycetes</taxon>
        <taxon>Micromonosporales</taxon>
        <taxon>Micromonosporaceae</taxon>
        <taxon>Pseudosporangium</taxon>
    </lineage>
</organism>
<evidence type="ECO:0000256" key="1">
    <source>
        <dbReference type="SAM" id="MobiDB-lite"/>
    </source>
</evidence>
<evidence type="ECO:0000313" key="4">
    <source>
        <dbReference type="Proteomes" id="UP000239209"/>
    </source>
</evidence>
<reference evidence="3 4" key="1">
    <citation type="submission" date="2018-03" db="EMBL/GenBank/DDBJ databases">
        <title>Genomic Encyclopedia of Archaeal and Bacterial Type Strains, Phase II (KMG-II): from individual species to whole genera.</title>
        <authorList>
            <person name="Goeker M."/>
        </authorList>
    </citation>
    <scope>NUCLEOTIDE SEQUENCE [LARGE SCALE GENOMIC DNA]</scope>
    <source>
        <strain evidence="3 4">DSM 45348</strain>
    </source>
</reference>
<keyword evidence="2" id="KW-1133">Transmembrane helix</keyword>
<dbReference type="EMBL" id="PVZG01000008">
    <property type="protein sequence ID" value="PRY28516.1"/>
    <property type="molecule type" value="Genomic_DNA"/>
</dbReference>
<accession>A0A2T0S526</accession>
<dbReference type="Proteomes" id="UP000239209">
    <property type="component" value="Unassembled WGS sequence"/>
</dbReference>
<comment type="caution">
    <text evidence="3">The sequence shown here is derived from an EMBL/GenBank/DDBJ whole genome shotgun (WGS) entry which is preliminary data.</text>
</comment>